<dbReference type="EMBL" id="WBMX01000930">
    <property type="protein sequence ID" value="NXC14843.1"/>
    <property type="molecule type" value="Genomic_DNA"/>
</dbReference>
<dbReference type="PANTHER" id="PTHR16095">
    <property type="entry name" value="TRANSMEMBRANE PROTEIN 143 FAMILY MEMBER"/>
    <property type="match status" value="1"/>
</dbReference>
<proteinExistence type="predicted"/>
<organism evidence="3 4">
    <name type="scientific">Corythaeola cristata</name>
    <name type="common">Great blue turaco</name>
    <dbReference type="NCBI Taxonomy" id="103954"/>
    <lineage>
        <taxon>Eukaryota</taxon>
        <taxon>Metazoa</taxon>
        <taxon>Chordata</taxon>
        <taxon>Craniata</taxon>
        <taxon>Vertebrata</taxon>
        <taxon>Euteleostomi</taxon>
        <taxon>Archelosauria</taxon>
        <taxon>Archosauria</taxon>
        <taxon>Dinosauria</taxon>
        <taxon>Saurischia</taxon>
        <taxon>Theropoda</taxon>
        <taxon>Coelurosauria</taxon>
        <taxon>Aves</taxon>
        <taxon>Neognathae</taxon>
        <taxon>Neoaves</taxon>
        <taxon>Otidimorphae</taxon>
        <taxon>Musophagiformes</taxon>
        <taxon>Musophagidae</taxon>
        <taxon>Corythaeola</taxon>
    </lineage>
</organism>
<gene>
    <name evidence="3" type="primary">Proser2</name>
    <name evidence="3" type="ORF">CORCRI_R02932</name>
</gene>
<reference evidence="3" key="1">
    <citation type="submission" date="2019-09" db="EMBL/GenBank/DDBJ databases">
        <title>Bird 10,000 Genomes (B10K) Project - Family phase.</title>
        <authorList>
            <person name="Zhang G."/>
        </authorList>
    </citation>
    <scope>NUCLEOTIDE SEQUENCE</scope>
    <source>
        <strain evidence="3">B10K-CU-031-40</strain>
    </source>
</reference>
<evidence type="ECO:0000256" key="1">
    <source>
        <dbReference type="ARBA" id="ARBA00022553"/>
    </source>
</evidence>
<comment type="caution">
    <text evidence="3">The sequence shown here is derived from an EMBL/GenBank/DDBJ whole genome shotgun (WGS) entry which is preliminary data.</text>
</comment>
<evidence type="ECO:0000313" key="4">
    <source>
        <dbReference type="Proteomes" id="UP000621168"/>
    </source>
</evidence>
<sequence length="414" mass="45360">DDESLKYLTHEEQDVLMFFEETIDALEDDLEEPVLRDSGIHCQSPRSMEENVSSHSETEDIIDLVQSTPESSDHEGPPSRDAEPGSMLDAARRTESPKPAVPADLPSHPPVPPPSMSETLPPPPPPPVQHPKLLRSIPTPLIVAQKMSEQQMESRVHFPGALKEGNSDRKKTPVANGDYIAAPKHPPAPAPKLHRFPSNINITNVSGREFNEIISKAAVNVQERRAQVLANINGGALLAAELEEKLQKNDFLSRNRSSSLRDLSSEQTRYEALTKLGLVKGKPAQDQVDRTPSTQQLDAQAKQADAVPNGYQNIHDILKSESSPFLPMGKTVTIKPEVAVGANKVSGAQQNTAKSFNDYKQASLNLDMRRRSGSLPRPSGFRSQGITVKFSGRGSTEEARREALRKLGLLKETA</sequence>
<feature type="compositionally biased region" description="Polar residues" evidence="2">
    <location>
        <begin position="44"/>
        <end position="55"/>
    </location>
</feature>
<protein>
    <submittedName>
        <fullName evidence="3">PRSR2 protein</fullName>
    </submittedName>
</protein>
<feature type="compositionally biased region" description="Basic and acidic residues" evidence="2">
    <location>
        <begin position="71"/>
        <end position="83"/>
    </location>
</feature>
<dbReference type="OrthoDB" id="8725016at2759"/>
<feature type="compositionally biased region" description="Pro residues" evidence="2">
    <location>
        <begin position="107"/>
        <end position="129"/>
    </location>
</feature>
<dbReference type="Proteomes" id="UP000621168">
    <property type="component" value="Unassembled WGS sequence"/>
</dbReference>
<feature type="region of interest" description="Disordered" evidence="2">
    <location>
        <begin position="29"/>
        <end position="133"/>
    </location>
</feature>
<dbReference type="PANTHER" id="PTHR16095:SF9">
    <property type="entry name" value="PROLINE AND SERINE-RICH PROTEIN 2"/>
    <property type="match status" value="1"/>
</dbReference>
<keyword evidence="4" id="KW-1185">Reference proteome</keyword>
<evidence type="ECO:0000256" key="2">
    <source>
        <dbReference type="SAM" id="MobiDB-lite"/>
    </source>
</evidence>
<dbReference type="Pfam" id="PF15385">
    <property type="entry name" value="SARG"/>
    <property type="match status" value="1"/>
</dbReference>
<name>A0A851LFC9_CORCR</name>
<evidence type="ECO:0000313" key="3">
    <source>
        <dbReference type="EMBL" id="NXC14843.1"/>
    </source>
</evidence>
<accession>A0A851LFC9</accession>
<dbReference type="AlphaFoldDB" id="A0A851LFC9"/>
<feature type="non-terminal residue" evidence="3">
    <location>
        <position position="1"/>
    </location>
</feature>
<feature type="non-terminal residue" evidence="3">
    <location>
        <position position="414"/>
    </location>
</feature>
<keyword evidence="1" id="KW-0597">Phosphoprotein</keyword>